<keyword evidence="1" id="KW-0732">Signal</keyword>
<evidence type="ECO:0000256" key="1">
    <source>
        <dbReference type="ARBA" id="ARBA00022729"/>
    </source>
</evidence>
<dbReference type="InterPro" id="IPR013519">
    <property type="entry name" value="Int_alpha_beta-p"/>
</dbReference>
<dbReference type="GO" id="GO:0008305">
    <property type="term" value="C:integrin complex"/>
    <property type="evidence" value="ECO:0007669"/>
    <property type="project" value="InterPro"/>
</dbReference>
<dbReference type="InterPro" id="IPR000413">
    <property type="entry name" value="Integrin_alpha"/>
</dbReference>
<evidence type="ECO:0000256" key="3">
    <source>
        <dbReference type="ARBA" id="ARBA00022801"/>
    </source>
</evidence>
<feature type="domain" description="SbsA Ig-like" evidence="5">
    <location>
        <begin position="574"/>
        <end position="675"/>
    </location>
</feature>
<evidence type="ECO:0000313" key="7">
    <source>
        <dbReference type="Proteomes" id="UP000094197"/>
    </source>
</evidence>
<feature type="domain" description="SbsA Ig-like" evidence="5">
    <location>
        <begin position="256"/>
        <end position="357"/>
    </location>
</feature>
<sequence>MKQILSLSFIFVLSFSGLLNCLDRGSNSLPPIFSYLDFKGGSPTVPFGVSQISPGSSVNGVPLNTSIQVGFNHNLDSSSINSSAFRLLQGATPIPGSFNTTNAGVVLTPASALASNTSYTVILSKNLKAADGSSLAEDFLWSFTTASSADTLAPIVSLTTPLSSAISVPVNSSVSVAFSETMNCASLNSASFQLNNGAAVPGTVTCTGSTATFTPSSSLLFNTGYTATISVGAQDLAGNPITSAFSWNFTTGSAPDSTPPTVSFASPSNASVGFAVNGSLAVAFSETLNCTTLTTASFVLSDGSAVAGTVSCLGTTASFNPTANLSYNTSYTATITTAAKDLAGNSLAAPFSWSFTTGSAPDITPPTVSLVSPSNSLSGVGVNTSVSAVFSEFVDCTTLTTASFVLNGGSAVAGSVSCLGTSATFTPSATLSYNTSYTATITTAAKDLAGNSIVSNYNWSFTTGSAPDSTPPTVSVTNPLNSSTGFSVNGVISVAFSETLNCGSVTSASFTLNNGSAAAGTVGCSSTTATFTPTSALSFNTSYTATITTAVKDLAGNSIVSSFVWSFTTGSAPDVTAPTVSIVNPINSSTGVATSTTITAAFSEGMDCTTLTTATFTLSNGAGVPGTVSCSGTNAVFTPSASLLPGSSYTATILIGAKDLANNSIASNYSWSFTTGALPDTTNPGVVIQNFVNKSLVETGFVIGTASDAGGVSLVEVSIDGGAYTTASGTTTWNFKLPSGAATWSIGSQHTITARSKDTSGNFSSVASAQVRKGTNKDVNGDGYVDLVSGEYGQGLVYIFHSSGTGGITTTNANLANRYIVGTVAEEFGRSVALEDLNGDGYADVIVGAPGASASAGRVYAFYSSGSAGVSISFVAFASVRIDGGAAGERFGSAIEAGDVDGNGYADLIVGAPNATTSRGKVYIFHSTGAAGITDSSVATASCTLTGSASNDLFGNSLASGNINGDIYADIAIGSYGYNGQRGRVSIFHGSGTGLGAVSSTLTNGSGTVGDQFGFSIAVADVSGDGYADLIGGAPFLNGGRGHVVVYTSSSTSAGISTSAGLGGAIFIIQGTTIDNHFGFSLAARDLDNDGKADVIANSTPNAPAQGLVSIFMTPLLGFTNAGTATLTMTGPLGDLYGWGLATGDVNGDGFPDLLVGSPGYNSFQGRAYIFHSSGTGLSTNAPASASGIIDGSGLTGGAGSNMFGSSVY</sequence>
<gene>
    <name evidence="6" type="ORF">A0128_06915</name>
</gene>
<protein>
    <recommendedName>
        <fullName evidence="5">SbsA Ig-like domain-containing protein</fullName>
    </recommendedName>
</protein>
<dbReference type="RefSeq" id="WP_245667207.1">
    <property type="nucleotide sequence ID" value="NZ_CP015217.1"/>
</dbReference>
<evidence type="ECO:0000256" key="2">
    <source>
        <dbReference type="ARBA" id="ARBA00022737"/>
    </source>
</evidence>
<feature type="domain" description="SbsA Ig-like" evidence="5">
    <location>
        <begin position="362"/>
        <end position="463"/>
    </location>
</feature>
<dbReference type="Gene3D" id="2.60.40.1220">
    <property type="match status" value="6"/>
</dbReference>
<dbReference type="Pfam" id="PF13205">
    <property type="entry name" value="Big_5"/>
    <property type="match status" value="6"/>
</dbReference>
<keyword evidence="2" id="KW-0677">Repeat</keyword>
<dbReference type="PRINTS" id="PR01185">
    <property type="entry name" value="INTEGRINA"/>
</dbReference>
<dbReference type="InterPro" id="IPR014755">
    <property type="entry name" value="Cu-Rt/internalin_Ig-like"/>
</dbReference>
<accession>A0A1D7UVP3</accession>
<dbReference type="EMBL" id="CP015217">
    <property type="protein sequence ID" value="AOP33601.1"/>
    <property type="molecule type" value="Genomic_DNA"/>
</dbReference>
<dbReference type="SUPFAM" id="SSF69318">
    <property type="entry name" value="Integrin alpha N-terminal domain"/>
    <property type="match status" value="2"/>
</dbReference>
<dbReference type="InterPro" id="IPR013517">
    <property type="entry name" value="FG-GAP"/>
</dbReference>
<dbReference type="AlphaFoldDB" id="A0A1D7UVP3"/>
<dbReference type="PANTHER" id="PTHR23221:SF7">
    <property type="entry name" value="PHOSPHATIDYLINOSITOL-GLYCAN-SPECIFIC PHOSPHOLIPASE D"/>
    <property type="match status" value="1"/>
</dbReference>
<dbReference type="KEGG" id="laj:A0128_06915"/>
<feature type="domain" description="SbsA Ig-like" evidence="5">
    <location>
        <begin position="44"/>
        <end position="145"/>
    </location>
</feature>
<dbReference type="PROSITE" id="PS51470">
    <property type="entry name" value="FG_GAP"/>
    <property type="match status" value="5"/>
</dbReference>
<dbReference type="GO" id="GO:0007155">
    <property type="term" value="P:cell adhesion"/>
    <property type="evidence" value="ECO:0007669"/>
    <property type="project" value="InterPro"/>
</dbReference>
<organism evidence="6 7">
    <name type="scientific">Leptospira tipperaryensis</name>
    <dbReference type="NCBI Taxonomy" id="2564040"/>
    <lineage>
        <taxon>Bacteria</taxon>
        <taxon>Pseudomonadati</taxon>
        <taxon>Spirochaetota</taxon>
        <taxon>Spirochaetia</taxon>
        <taxon>Leptospirales</taxon>
        <taxon>Leptospiraceae</taxon>
        <taxon>Leptospira</taxon>
    </lineage>
</organism>
<evidence type="ECO:0000256" key="4">
    <source>
        <dbReference type="ARBA" id="ARBA00023180"/>
    </source>
</evidence>
<keyword evidence="4" id="KW-0325">Glycoprotein</keyword>
<reference evidence="6 7" key="1">
    <citation type="submission" date="2016-04" db="EMBL/GenBank/DDBJ databases">
        <title>Complete genome seqeunce of Leptospira alstonii serovar Room22.</title>
        <authorList>
            <person name="Nally J.E."/>
            <person name="Bayles D.O."/>
            <person name="Hurley D."/>
            <person name="Fanning S."/>
            <person name="McMahon B.J."/>
            <person name="Arent Z."/>
        </authorList>
    </citation>
    <scope>NUCLEOTIDE SEQUENCE [LARGE SCALE GENOMIC DNA]</scope>
    <source>
        <strain evidence="6 7">GWTS #1</strain>
    </source>
</reference>
<feature type="domain" description="SbsA Ig-like" evidence="5">
    <location>
        <begin position="150"/>
        <end position="251"/>
    </location>
</feature>
<dbReference type="Proteomes" id="UP000094197">
    <property type="component" value="Chromosome 1"/>
</dbReference>
<dbReference type="InterPro" id="IPR032812">
    <property type="entry name" value="SbsA_Ig"/>
</dbReference>
<dbReference type="InterPro" id="IPR028994">
    <property type="entry name" value="Integrin_alpha_N"/>
</dbReference>
<dbReference type="Gene3D" id="2.130.10.130">
    <property type="entry name" value="Integrin alpha, N-terminal"/>
    <property type="match status" value="3"/>
</dbReference>
<dbReference type="PANTHER" id="PTHR23221">
    <property type="entry name" value="GLYCOSYLPHOSPHATIDYLINOSITOL PHOSPHOLIPASE D"/>
    <property type="match status" value="1"/>
</dbReference>
<name>A0A1D7UVP3_9LEPT</name>
<dbReference type="Pfam" id="PF01839">
    <property type="entry name" value="FG-GAP"/>
    <property type="match status" value="5"/>
</dbReference>
<evidence type="ECO:0000259" key="5">
    <source>
        <dbReference type="Pfam" id="PF13205"/>
    </source>
</evidence>
<keyword evidence="3" id="KW-0378">Hydrolase</keyword>
<keyword evidence="7" id="KW-1185">Reference proteome</keyword>
<feature type="domain" description="SbsA Ig-like" evidence="5">
    <location>
        <begin position="468"/>
        <end position="569"/>
    </location>
</feature>
<proteinExistence type="predicted"/>
<dbReference type="GO" id="GO:0016787">
    <property type="term" value="F:hydrolase activity"/>
    <property type="evidence" value="ECO:0007669"/>
    <property type="project" value="UniProtKB-KW"/>
</dbReference>
<dbReference type="SMART" id="SM00191">
    <property type="entry name" value="Int_alpha"/>
    <property type="match status" value="7"/>
</dbReference>
<evidence type="ECO:0000313" key="6">
    <source>
        <dbReference type="EMBL" id="AOP33601.1"/>
    </source>
</evidence>